<dbReference type="SMART" id="SM01092">
    <property type="entry name" value="CO_deh_flav_C"/>
    <property type="match status" value="1"/>
</dbReference>
<sequence length="290" mass="30805">MIPQAFNYEAPTTLAGAIALLQKYGSDAKIMSGGHSLIPMMKLRLATPEHVIDISGIKGMEYIHEEGGYLKIGALTKEVALEESQLIHSKYPLITDATKMIADPSVRNLATVGGNLAHGDAANDHPAVMLALRATVLASGPNGDREISIDDFFLGFFTTALEADEILTEIRIPIPPARSGGAYLKMERKVGDYATAGVAVQLSLDASGHCQQIGIALTNVSAASLRSSRAEEALRGQMLSDDLIQKAATMAAQDCDPNADLRGSVAYKRSIVKTLVARAIHIAVERAGVQ</sequence>
<dbReference type="EMBL" id="CP002691">
    <property type="protein sequence ID" value="AEE53110.1"/>
    <property type="molecule type" value="Genomic_DNA"/>
</dbReference>
<dbReference type="FunFam" id="3.30.465.10:FF:000017">
    <property type="entry name" value="Xanthine dehydrogenase, FAD binding subunit"/>
    <property type="match status" value="1"/>
</dbReference>
<evidence type="ECO:0000256" key="3">
    <source>
        <dbReference type="ARBA" id="ARBA00023002"/>
    </source>
</evidence>
<dbReference type="SUPFAM" id="SSF55447">
    <property type="entry name" value="CO dehydrogenase flavoprotein C-terminal domain-like"/>
    <property type="match status" value="1"/>
</dbReference>
<dbReference type="PROSITE" id="PS51387">
    <property type="entry name" value="FAD_PCMH"/>
    <property type="match status" value="1"/>
</dbReference>
<dbReference type="HOGENOM" id="CLU_058050_3_0_10"/>
<dbReference type="Pfam" id="PF03450">
    <property type="entry name" value="CO_deh_flav_C"/>
    <property type="match status" value="1"/>
</dbReference>
<dbReference type="Pfam" id="PF00941">
    <property type="entry name" value="FAD_binding_5"/>
    <property type="match status" value="1"/>
</dbReference>
<dbReference type="GO" id="GO:0043885">
    <property type="term" value="F:anaerobic carbon-monoxide dehydrogenase activity"/>
    <property type="evidence" value="ECO:0007669"/>
    <property type="project" value="UniProtKB-EC"/>
</dbReference>
<dbReference type="InterPro" id="IPR036318">
    <property type="entry name" value="FAD-bd_PCMH-like_sf"/>
</dbReference>
<evidence type="ECO:0000256" key="2">
    <source>
        <dbReference type="ARBA" id="ARBA00022827"/>
    </source>
</evidence>
<evidence type="ECO:0000256" key="1">
    <source>
        <dbReference type="ARBA" id="ARBA00022630"/>
    </source>
</evidence>
<keyword evidence="2" id="KW-0274">FAD</keyword>
<feature type="domain" description="FAD-binding PCMH-type" evidence="4">
    <location>
        <begin position="1"/>
        <end position="177"/>
    </location>
</feature>
<dbReference type="PANTHER" id="PTHR42659:SF2">
    <property type="entry name" value="XANTHINE DEHYDROGENASE SUBUNIT C-RELATED"/>
    <property type="match status" value="1"/>
</dbReference>
<dbReference type="GO" id="GO:0071949">
    <property type="term" value="F:FAD binding"/>
    <property type="evidence" value="ECO:0007669"/>
    <property type="project" value="InterPro"/>
</dbReference>
<dbReference type="EC" id="1.2.7.4" evidence="5"/>
<dbReference type="eggNOG" id="COG1319">
    <property type="taxonomic scope" value="Bacteria"/>
</dbReference>
<dbReference type="InterPro" id="IPR016166">
    <property type="entry name" value="FAD-bd_PCMH"/>
</dbReference>
<keyword evidence="3 5" id="KW-0560">Oxidoreductase</keyword>
<dbReference type="InterPro" id="IPR005107">
    <property type="entry name" value="CO_DH_flav_C"/>
</dbReference>
<name>F4L783_HALH1</name>
<dbReference type="KEGG" id="hhy:Halhy_5285"/>
<dbReference type="PANTHER" id="PTHR42659">
    <property type="entry name" value="XANTHINE DEHYDROGENASE SUBUNIT C-RELATED"/>
    <property type="match status" value="1"/>
</dbReference>
<evidence type="ECO:0000313" key="6">
    <source>
        <dbReference type="Proteomes" id="UP000008461"/>
    </source>
</evidence>
<evidence type="ECO:0000313" key="5">
    <source>
        <dbReference type="EMBL" id="AEE53110.1"/>
    </source>
</evidence>
<proteinExistence type="predicted"/>
<dbReference type="SUPFAM" id="SSF56176">
    <property type="entry name" value="FAD-binding/transporter-associated domain-like"/>
    <property type="match status" value="1"/>
</dbReference>
<reference key="2">
    <citation type="submission" date="2011-04" db="EMBL/GenBank/DDBJ databases">
        <title>Complete sequence of chromosome of Haliscomenobacter hydrossis DSM 1100.</title>
        <authorList>
            <consortium name="US DOE Joint Genome Institute (JGI-PGF)"/>
            <person name="Lucas S."/>
            <person name="Han J."/>
            <person name="Lapidus A."/>
            <person name="Bruce D."/>
            <person name="Goodwin L."/>
            <person name="Pitluck S."/>
            <person name="Peters L."/>
            <person name="Kyrpides N."/>
            <person name="Mavromatis K."/>
            <person name="Ivanova N."/>
            <person name="Ovchinnikova G."/>
            <person name="Pagani I."/>
            <person name="Daligault H."/>
            <person name="Detter J.C."/>
            <person name="Han C."/>
            <person name="Land M."/>
            <person name="Hauser L."/>
            <person name="Markowitz V."/>
            <person name="Cheng J.-F."/>
            <person name="Hugenholtz P."/>
            <person name="Woyke T."/>
            <person name="Wu D."/>
            <person name="Verbarg S."/>
            <person name="Frueling A."/>
            <person name="Brambilla E."/>
            <person name="Klenk H.-P."/>
            <person name="Eisen J.A."/>
        </authorList>
    </citation>
    <scope>NUCLEOTIDE SEQUENCE</scope>
    <source>
        <strain>DSM 1100</strain>
    </source>
</reference>
<accession>F4L783</accession>
<reference evidence="5 6" key="1">
    <citation type="journal article" date="2011" name="Stand. Genomic Sci.">
        <title>Complete genome sequence of Haliscomenobacter hydrossis type strain (O).</title>
        <authorList>
            <consortium name="US DOE Joint Genome Institute (JGI-PGF)"/>
            <person name="Daligault H."/>
            <person name="Lapidus A."/>
            <person name="Zeytun A."/>
            <person name="Nolan M."/>
            <person name="Lucas S."/>
            <person name="Del Rio T.G."/>
            <person name="Tice H."/>
            <person name="Cheng J.F."/>
            <person name="Tapia R."/>
            <person name="Han C."/>
            <person name="Goodwin L."/>
            <person name="Pitluck S."/>
            <person name="Liolios K."/>
            <person name="Pagani I."/>
            <person name="Ivanova N."/>
            <person name="Huntemann M."/>
            <person name="Mavromatis K."/>
            <person name="Mikhailova N."/>
            <person name="Pati A."/>
            <person name="Chen A."/>
            <person name="Palaniappan K."/>
            <person name="Land M."/>
            <person name="Hauser L."/>
            <person name="Brambilla E.M."/>
            <person name="Rohde M."/>
            <person name="Verbarg S."/>
            <person name="Goker M."/>
            <person name="Bristow J."/>
            <person name="Eisen J.A."/>
            <person name="Markowitz V."/>
            <person name="Hugenholtz P."/>
            <person name="Kyrpides N.C."/>
            <person name="Klenk H.P."/>
            <person name="Woyke T."/>
        </authorList>
    </citation>
    <scope>NUCLEOTIDE SEQUENCE [LARGE SCALE GENOMIC DNA]</scope>
    <source>
        <strain evidence="6">ATCC 27775 / DSM 1100 / LMG 10767 / O</strain>
    </source>
</reference>
<organism evidence="5 6">
    <name type="scientific">Haliscomenobacter hydrossis (strain ATCC 27775 / DSM 1100 / LMG 10767 / O)</name>
    <dbReference type="NCBI Taxonomy" id="760192"/>
    <lineage>
        <taxon>Bacteria</taxon>
        <taxon>Pseudomonadati</taxon>
        <taxon>Bacteroidota</taxon>
        <taxon>Saprospiria</taxon>
        <taxon>Saprospirales</taxon>
        <taxon>Haliscomenobacteraceae</taxon>
        <taxon>Haliscomenobacter</taxon>
    </lineage>
</organism>
<dbReference type="InterPro" id="IPR036683">
    <property type="entry name" value="CO_DH_flav_C_dom_sf"/>
</dbReference>
<dbReference type="STRING" id="760192.Halhy_5285"/>
<dbReference type="RefSeq" id="WP_013767645.1">
    <property type="nucleotide sequence ID" value="NC_015510.1"/>
</dbReference>
<evidence type="ECO:0000259" key="4">
    <source>
        <dbReference type="PROSITE" id="PS51387"/>
    </source>
</evidence>
<protein>
    <submittedName>
        <fullName evidence="5">Carbon-monoxide dehydrogenase (Acceptor)</fullName>
        <ecNumber evidence="5">1.2.7.4</ecNumber>
    </submittedName>
</protein>
<dbReference type="Gene3D" id="3.30.465.10">
    <property type="match status" value="1"/>
</dbReference>
<dbReference type="InterPro" id="IPR002346">
    <property type="entry name" value="Mopterin_DH_FAD-bd"/>
</dbReference>
<dbReference type="Proteomes" id="UP000008461">
    <property type="component" value="Chromosome"/>
</dbReference>
<dbReference type="Gene3D" id="3.30.390.50">
    <property type="entry name" value="CO dehydrogenase flavoprotein, C-terminal domain"/>
    <property type="match status" value="1"/>
</dbReference>
<dbReference type="OrthoDB" id="9814706at2"/>
<dbReference type="Gene3D" id="3.30.43.10">
    <property type="entry name" value="Uridine Diphospho-n-acetylenolpyruvylglucosamine Reductase, domain 2"/>
    <property type="match status" value="1"/>
</dbReference>
<keyword evidence="1" id="KW-0285">Flavoprotein</keyword>
<gene>
    <name evidence="5" type="ordered locus">Halhy_5285</name>
</gene>
<dbReference type="InterPro" id="IPR016167">
    <property type="entry name" value="FAD-bd_PCMH_sub1"/>
</dbReference>
<dbReference type="InterPro" id="IPR016169">
    <property type="entry name" value="FAD-bd_PCMH_sub2"/>
</dbReference>
<dbReference type="AlphaFoldDB" id="F4L783"/>
<keyword evidence="6" id="KW-1185">Reference proteome</keyword>
<dbReference type="InterPro" id="IPR051312">
    <property type="entry name" value="Diverse_Substr_Oxidored"/>
</dbReference>